<name>A0A0F3PWB2_ANAPH</name>
<evidence type="ECO:0000313" key="1">
    <source>
        <dbReference type="EMBL" id="KJV84171.1"/>
    </source>
</evidence>
<dbReference type="Proteomes" id="UP000033622">
    <property type="component" value="Unassembled WGS sequence"/>
</dbReference>
<accession>A0A0F3PWB2</accession>
<gene>
    <name evidence="1" type="ORF">APHWI1_1509</name>
</gene>
<organism evidence="1 2">
    <name type="scientific">Anaplasma phagocytophilum str. ApWI1</name>
    <dbReference type="NCBI Taxonomy" id="1359155"/>
    <lineage>
        <taxon>Bacteria</taxon>
        <taxon>Pseudomonadati</taxon>
        <taxon>Pseudomonadota</taxon>
        <taxon>Alphaproteobacteria</taxon>
        <taxon>Rickettsiales</taxon>
        <taxon>Anaplasmataceae</taxon>
        <taxon>Anaplasma</taxon>
        <taxon>phagocytophilum group</taxon>
    </lineage>
</organism>
<protein>
    <submittedName>
        <fullName evidence="1">Uncharacterized protein</fullName>
    </submittedName>
</protein>
<dbReference type="EMBL" id="LAOF01000001">
    <property type="protein sequence ID" value="KJV84171.1"/>
    <property type="molecule type" value="Genomic_DNA"/>
</dbReference>
<dbReference type="AlphaFoldDB" id="A0A0F3PWB2"/>
<comment type="caution">
    <text evidence="1">The sequence shown here is derived from an EMBL/GenBank/DDBJ whole genome shotgun (WGS) entry which is preliminary data.</text>
</comment>
<dbReference type="PATRIC" id="fig|1359155.3.peg.1534"/>
<reference evidence="1 2" key="1">
    <citation type="submission" date="2015-01" db="EMBL/GenBank/DDBJ databases">
        <title>Genome Sequencing of Rickettsiales.</title>
        <authorList>
            <person name="Daugherty S.C."/>
            <person name="Su Q."/>
            <person name="Abolude K."/>
            <person name="Beier-Sexton M."/>
            <person name="Carlyon J.A."/>
            <person name="Carter R."/>
            <person name="Day N.P."/>
            <person name="Dumler S.J."/>
            <person name="Dyachenko V."/>
            <person name="Godinez A."/>
            <person name="Kurtti T.J."/>
            <person name="Lichay M."/>
            <person name="Mullins K.E."/>
            <person name="Ott S."/>
            <person name="Pappas-Brown V."/>
            <person name="Paris D.H."/>
            <person name="Patel P."/>
            <person name="Richards A.L."/>
            <person name="Sadzewicz L."/>
            <person name="Sears K."/>
            <person name="Seidman D."/>
            <person name="Sengamalay N."/>
            <person name="Stenos J."/>
            <person name="Tallon L.J."/>
            <person name="Vincent G."/>
            <person name="Fraser C.M."/>
            <person name="Munderloh U."/>
            <person name="Dunning-Hotopp J.C."/>
        </authorList>
    </citation>
    <scope>NUCLEOTIDE SEQUENCE [LARGE SCALE GENOMIC DNA]</scope>
    <source>
        <strain evidence="1 2">ApWI1</strain>
    </source>
</reference>
<proteinExistence type="predicted"/>
<evidence type="ECO:0000313" key="2">
    <source>
        <dbReference type="Proteomes" id="UP000033622"/>
    </source>
</evidence>
<sequence length="41" mass="4927">MNVTLANIFWGKGLVFRNFKEYTLNMWHLCIMYTPVRYASP</sequence>